<feature type="compositionally biased region" description="Basic and acidic residues" evidence="1">
    <location>
        <begin position="708"/>
        <end position="717"/>
    </location>
</feature>
<dbReference type="Gene3D" id="3.40.50.150">
    <property type="entry name" value="Vaccinia Virus protein VP39"/>
    <property type="match status" value="1"/>
</dbReference>
<feature type="compositionally biased region" description="Polar residues" evidence="1">
    <location>
        <begin position="69"/>
        <end position="85"/>
    </location>
</feature>
<dbReference type="AlphaFoldDB" id="A0A4Y9YQ89"/>
<dbReference type="InterPro" id="IPR041698">
    <property type="entry name" value="Methyltransf_25"/>
</dbReference>
<feature type="region of interest" description="Disordered" evidence="1">
    <location>
        <begin position="514"/>
        <end position="541"/>
    </location>
</feature>
<dbReference type="STRING" id="34475.A0A4Y9YQ89"/>
<dbReference type="PANTHER" id="PTHR43591:SF24">
    <property type="entry name" value="2-METHOXY-6-POLYPRENYL-1,4-BENZOQUINOL METHYLASE, MITOCHONDRIAL"/>
    <property type="match status" value="1"/>
</dbReference>
<feature type="region of interest" description="Disordered" evidence="1">
    <location>
        <begin position="708"/>
        <end position="744"/>
    </location>
</feature>
<sequence length="912" mass="101039">MPTSIKPDNHLGGAHSAHSARGQLLTMAGQLEHPAANRYGLSHPPRHEVSHETSRSHTQAGPADVRPSDVTQASAYHTPQTSSSDHPPLAQRIASTLRRSSSAVHLLQDKQAPQPEEAETKPPQPWVTGSTRRSSSSSSSFDRQPSIATSRPSNVSSLTSLAHSPSSREWHDPKSESSHQGHSLNSADTFESEEVDLDELRRIIKKMEERETNFVKRNGRKLHRHPASAVPYPRSYDREVVDHDVWCLMWAHQFSGNVAWHLYKTAPPKVLDLGCGTGTWILDAAKKWKDTHFVGLDIVPLHPNLEEIDPILAWRVTWVQANFLEQLPFDDGEFEFIHVRRIARGIPEDKWDHVLEEISRILKPGGAFQISEEDLTFPGIRQELPVKSDDPTATANPDEPFSVGSPLARPRAPTPSSSMINHDQDIPTSAIPNISQGMSFQSDAGSFISPHDSSNNLPEETPINPHDHSLLEFIYNEMHAARFINLMPLSLLSNMLPLYFQGVRTHPPLMTMFPPPPHESCNLGTGPPPQNSTAKSTQSGPHLTKNYVIRSQDEAPPSESDPADDLMSSETIATQVVRLDLAHLKPSPDGKTPFVGVPQLIAGSAKYVSVDMARYVAYAPRSLFRPNQFQQKEPVPPLPKGAKDSDSQNAAGGAGGGAKETSGKDRLPITAIKFDARTLNLHLSLRVQEVLACAEAMWEFVESYQERAGLDPPERKAPSVVSSLTGSDPTGAKPPRPVRKTTRNPNWRELLSLRRSGFDALLMRFKFDMEDCLGFNAVLEDRLGWKPVPVSRSEERMEFDAMCDAWAEHQDLRANSTSFSNDVAPRLSIPSVPRSSISMDSYAARSDEGQDTLRGPRSGAYSALQTVRESEDLPRISQGESIFTGRPRRQHPIPPHERLSRTIRLFVAFKPS</sequence>
<feature type="compositionally biased region" description="Polar residues" evidence="1">
    <location>
        <begin position="93"/>
        <end position="103"/>
    </location>
</feature>
<feature type="compositionally biased region" description="Polar residues" evidence="1">
    <location>
        <begin position="531"/>
        <end position="541"/>
    </location>
</feature>
<evidence type="ECO:0000313" key="4">
    <source>
        <dbReference type="Proteomes" id="UP000298390"/>
    </source>
</evidence>
<name>A0A4Y9YQ89_9APHY</name>
<feature type="region of interest" description="Disordered" evidence="1">
    <location>
        <begin position="383"/>
        <end position="423"/>
    </location>
</feature>
<reference evidence="3 4" key="1">
    <citation type="submission" date="2019-01" db="EMBL/GenBank/DDBJ databases">
        <title>Genome sequencing of the rare red list fungi Fomitopsis rosea.</title>
        <authorList>
            <person name="Buettner E."/>
            <person name="Kellner H."/>
        </authorList>
    </citation>
    <scope>NUCLEOTIDE SEQUENCE [LARGE SCALE GENOMIC DNA]</scope>
    <source>
        <strain evidence="3 4">DSM 105464</strain>
    </source>
</reference>
<evidence type="ECO:0000256" key="1">
    <source>
        <dbReference type="SAM" id="MobiDB-lite"/>
    </source>
</evidence>
<feature type="compositionally biased region" description="Low complexity" evidence="1">
    <location>
        <begin position="156"/>
        <end position="165"/>
    </location>
</feature>
<feature type="compositionally biased region" description="Polar residues" evidence="1">
    <location>
        <begin position="180"/>
        <end position="189"/>
    </location>
</feature>
<protein>
    <recommendedName>
        <fullName evidence="2">Methyltransferase domain-containing protein</fullName>
    </recommendedName>
</protein>
<feature type="compositionally biased region" description="Polar residues" evidence="1">
    <location>
        <begin position="414"/>
        <end position="423"/>
    </location>
</feature>
<feature type="compositionally biased region" description="Basic and acidic residues" evidence="1">
    <location>
        <begin position="45"/>
        <end position="55"/>
    </location>
</feature>
<organism evidence="3 4">
    <name type="scientific">Rhodofomes roseus</name>
    <dbReference type="NCBI Taxonomy" id="34475"/>
    <lineage>
        <taxon>Eukaryota</taxon>
        <taxon>Fungi</taxon>
        <taxon>Dikarya</taxon>
        <taxon>Basidiomycota</taxon>
        <taxon>Agaricomycotina</taxon>
        <taxon>Agaricomycetes</taxon>
        <taxon>Polyporales</taxon>
        <taxon>Rhodofomes</taxon>
    </lineage>
</organism>
<evidence type="ECO:0000313" key="3">
    <source>
        <dbReference type="EMBL" id="TFY64322.1"/>
    </source>
</evidence>
<feature type="compositionally biased region" description="Basic and acidic residues" evidence="1">
    <location>
        <begin position="166"/>
        <end position="179"/>
    </location>
</feature>
<comment type="caution">
    <text evidence="3">The sequence shown here is derived from an EMBL/GenBank/DDBJ whole genome shotgun (WGS) entry which is preliminary data.</text>
</comment>
<dbReference type="PANTHER" id="PTHR43591">
    <property type="entry name" value="METHYLTRANSFERASE"/>
    <property type="match status" value="1"/>
</dbReference>
<accession>A0A4Y9YQ89</accession>
<feature type="domain" description="Methyltransferase" evidence="2">
    <location>
        <begin position="270"/>
        <end position="366"/>
    </location>
</feature>
<evidence type="ECO:0000259" key="2">
    <source>
        <dbReference type="Pfam" id="PF13649"/>
    </source>
</evidence>
<dbReference type="GO" id="GO:0008168">
    <property type="term" value="F:methyltransferase activity"/>
    <property type="evidence" value="ECO:0007669"/>
    <property type="project" value="TreeGrafter"/>
</dbReference>
<dbReference type="Pfam" id="PF13649">
    <property type="entry name" value="Methyltransf_25"/>
    <property type="match status" value="1"/>
</dbReference>
<dbReference type="Proteomes" id="UP000298390">
    <property type="component" value="Unassembled WGS sequence"/>
</dbReference>
<gene>
    <name evidence="3" type="ORF">EVJ58_g2693</name>
</gene>
<dbReference type="CDD" id="cd02440">
    <property type="entry name" value="AdoMet_MTases"/>
    <property type="match status" value="1"/>
</dbReference>
<feature type="compositionally biased region" description="Polar residues" evidence="1">
    <location>
        <begin position="141"/>
        <end position="155"/>
    </location>
</feature>
<dbReference type="InterPro" id="IPR029063">
    <property type="entry name" value="SAM-dependent_MTases_sf"/>
</dbReference>
<dbReference type="SUPFAM" id="SSF53335">
    <property type="entry name" value="S-adenosyl-L-methionine-dependent methyltransferases"/>
    <property type="match status" value="1"/>
</dbReference>
<feature type="region of interest" description="Disordered" evidence="1">
    <location>
        <begin position="441"/>
        <end position="460"/>
    </location>
</feature>
<feature type="region of interest" description="Disordered" evidence="1">
    <location>
        <begin position="1"/>
        <end position="191"/>
    </location>
</feature>
<proteinExistence type="predicted"/>
<dbReference type="EMBL" id="SEKV01000102">
    <property type="protein sequence ID" value="TFY64322.1"/>
    <property type="molecule type" value="Genomic_DNA"/>
</dbReference>
<feature type="region of interest" description="Disordered" evidence="1">
    <location>
        <begin position="870"/>
        <end position="897"/>
    </location>
</feature>
<feature type="region of interest" description="Disordered" evidence="1">
    <location>
        <begin position="627"/>
        <end position="663"/>
    </location>
</feature>